<dbReference type="SUPFAM" id="SSF52743">
    <property type="entry name" value="Subtilisin-like"/>
    <property type="match status" value="1"/>
</dbReference>
<evidence type="ECO:0000256" key="1">
    <source>
        <dbReference type="ARBA" id="ARBA00011073"/>
    </source>
</evidence>
<evidence type="ECO:0000259" key="4">
    <source>
        <dbReference type="Pfam" id="PF00082"/>
    </source>
</evidence>
<feature type="chain" id="PRO_5028946560" description="Peptidase S8/S53 domain-containing protein" evidence="3">
    <location>
        <begin position="24"/>
        <end position="726"/>
    </location>
</feature>
<dbReference type="AlphaFoldDB" id="A0A6S6YU13"/>
<sequence length="726" mass="78119">MDRLSMRAIVVATALVTASAAYAEDSGNVVEPLLWESVAASRAGIQTEVVSLYETLYQLHKSGVSIGTRTTLLRSEDSREIRQVMVDEGLYQGDGENFPRALDFLVCELNPTRCHIRTSRNTEPSAQWSALREAEILIPDVRLQSIESVRAYSKKKGDRIENIVVRDRAGCAEMDAACRARLQRLNRDSAGMKLSDDYQGVIMVPSQRLRTELPLSPEAAKDLTEGTITTGFNVKPDVADQFLKNVVPPPIGAKQHSDEDVALDEKGSSLDRKSLAALIQYMPVSAKSPSHSLTLGLIDSMPDLTHCEFELKKMIQAERLSRLSASRSGITLESIGEIVGKSAVDAPCGELSPMALSRAEHGTHLLGLWIAKNSANGGPGLLPQQKLELTLADLDLNKLGHSASYYSDVGALMARMSEQAEIINLSWGVMSQATWGSTPTVKGSQPRNDPIAQAISSHTELGASSNVLFVIAAGNSKLDLGAQACDITPVCPAKRRNVLSVTALTNDVSNPDVAPGANYGAPVDIGVPAISVLSSRQKNQVVAASGSSQAAAVASAAAAMLIHGTSLPPEQARNRLIYTSDLSPALQKNGGKLFGGRLNFHRAYALNAPWVTLAGQEKLAKSVRFGAMDKPTPTLFIKTADSLASDPPVAILLDSVRRLHRNDGSDLDREHTVFYMSNRTLQRVDGTLIHESKRLPVYVWLEGAGDLPVSLNDLQDFTAAQPKSPD</sequence>
<gene>
    <name evidence="5" type="ORF">LMG3431_02358</name>
</gene>
<dbReference type="InterPro" id="IPR051048">
    <property type="entry name" value="Peptidase_S8/S53_subtilisin"/>
</dbReference>
<dbReference type="Proteomes" id="UP000494108">
    <property type="component" value="Unassembled WGS sequence"/>
</dbReference>
<dbReference type="Gene3D" id="3.40.50.200">
    <property type="entry name" value="Peptidase S8/S53 domain"/>
    <property type="match status" value="1"/>
</dbReference>
<dbReference type="GO" id="GO:0004252">
    <property type="term" value="F:serine-type endopeptidase activity"/>
    <property type="evidence" value="ECO:0007669"/>
    <property type="project" value="InterPro"/>
</dbReference>
<dbReference type="GO" id="GO:0006508">
    <property type="term" value="P:proteolysis"/>
    <property type="evidence" value="ECO:0007669"/>
    <property type="project" value="InterPro"/>
</dbReference>
<dbReference type="PANTHER" id="PTHR43399:SF4">
    <property type="entry name" value="CELL WALL-ASSOCIATED PROTEASE"/>
    <property type="match status" value="1"/>
</dbReference>
<dbReference type="Pfam" id="PF00082">
    <property type="entry name" value="Peptidase_S8"/>
    <property type="match status" value="1"/>
</dbReference>
<organism evidence="5 6">
    <name type="scientific">Achromobacter pestifer</name>
    <dbReference type="NCBI Taxonomy" id="1353889"/>
    <lineage>
        <taxon>Bacteria</taxon>
        <taxon>Pseudomonadati</taxon>
        <taxon>Pseudomonadota</taxon>
        <taxon>Betaproteobacteria</taxon>
        <taxon>Burkholderiales</taxon>
        <taxon>Alcaligenaceae</taxon>
        <taxon>Achromobacter</taxon>
    </lineage>
</organism>
<name>A0A6S6YU13_9BURK</name>
<comment type="similarity">
    <text evidence="1 2">Belongs to the peptidase S8 family.</text>
</comment>
<evidence type="ECO:0000256" key="3">
    <source>
        <dbReference type="SAM" id="SignalP"/>
    </source>
</evidence>
<evidence type="ECO:0000313" key="5">
    <source>
        <dbReference type="EMBL" id="CAB3645115.1"/>
    </source>
</evidence>
<feature type="domain" description="Peptidase S8/S53" evidence="4">
    <location>
        <begin position="357"/>
        <end position="581"/>
    </location>
</feature>
<keyword evidence="3" id="KW-0732">Signal</keyword>
<accession>A0A6S6YU13</accession>
<dbReference type="PROSITE" id="PS51892">
    <property type="entry name" value="SUBTILASE"/>
    <property type="match status" value="1"/>
</dbReference>
<evidence type="ECO:0000313" key="6">
    <source>
        <dbReference type="Proteomes" id="UP000494108"/>
    </source>
</evidence>
<keyword evidence="6" id="KW-1185">Reference proteome</keyword>
<protein>
    <recommendedName>
        <fullName evidence="4">Peptidase S8/S53 domain-containing protein</fullName>
    </recommendedName>
</protein>
<comment type="caution">
    <text evidence="2">Lacks conserved residue(s) required for the propagation of feature annotation.</text>
</comment>
<dbReference type="InterPro" id="IPR000209">
    <property type="entry name" value="Peptidase_S8/S53_dom"/>
</dbReference>
<dbReference type="PANTHER" id="PTHR43399">
    <property type="entry name" value="SUBTILISIN-RELATED"/>
    <property type="match status" value="1"/>
</dbReference>
<evidence type="ECO:0000256" key="2">
    <source>
        <dbReference type="PROSITE-ProRule" id="PRU01240"/>
    </source>
</evidence>
<dbReference type="InterPro" id="IPR036852">
    <property type="entry name" value="Peptidase_S8/S53_dom_sf"/>
</dbReference>
<dbReference type="EMBL" id="CADIJX010000003">
    <property type="protein sequence ID" value="CAB3645115.1"/>
    <property type="molecule type" value="Genomic_DNA"/>
</dbReference>
<reference evidence="5 6" key="1">
    <citation type="submission" date="2020-04" db="EMBL/GenBank/DDBJ databases">
        <authorList>
            <person name="De Canck E."/>
        </authorList>
    </citation>
    <scope>NUCLEOTIDE SEQUENCE [LARGE SCALE GENOMIC DNA]</scope>
    <source>
        <strain evidence="5 6">LMG 3431</strain>
    </source>
</reference>
<feature type="signal peptide" evidence="3">
    <location>
        <begin position="1"/>
        <end position="23"/>
    </location>
</feature>
<proteinExistence type="inferred from homology"/>